<keyword evidence="4" id="KW-1185">Reference proteome</keyword>
<dbReference type="Pfam" id="PF13683">
    <property type="entry name" value="rve_3"/>
    <property type="match status" value="1"/>
</dbReference>
<dbReference type="RefSeq" id="WP_145806691.1">
    <property type="nucleotide sequence ID" value="NZ_VIVK01000001.1"/>
</dbReference>
<dbReference type="GO" id="GO:0003676">
    <property type="term" value="F:nucleic acid binding"/>
    <property type="evidence" value="ECO:0007669"/>
    <property type="project" value="InterPro"/>
</dbReference>
<dbReference type="EMBL" id="VIVK01000001">
    <property type="protein sequence ID" value="TWD83045.1"/>
    <property type="molecule type" value="Genomic_DNA"/>
</dbReference>
<feature type="domain" description="Integrase catalytic" evidence="1">
    <location>
        <begin position="136"/>
        <end position="306"/>
    </location>
</feature>
<dbReference type="AlphaFoldDB" id="A0A561BS15"/>
<dbReference type="PANTHER" id="PTHR35004">
    <property type="entry name" value="TRANSPOSASE RV3428C-RELATED"/>
    <property type="match status" value="1"/>
</dbReference>
<dbReference type="PANTHER" id="PTHR35004:SF6">
    <property type="entry name" value="TRANSPOSASE"/>
    <property type="match status" value="1"/>
</dbReference>
<sequence>MLRELSVVEQRYQAVLAVVEDRLSVTEAAAKVGVSRQTLHNWLRRYAEQGLDGLADRSHRPVSCPHQMAAEVEVRLVELRQLHPAWGPDRLLYRLGRDGVEPLPSRAAVGRALARLGLVAPGRRRRSRDRVYRRWERGRPMELWQFDVMGGVLLNDGRELKAVTGVDDHSRFCVAAGLVERASTRPVCAVFAAALGRHGIPTQVLTDNGKVFTGRYNSRPVEVLFDRICRENGIEHILTAPRSPTTTGKIERFHGTLRRECLAGRTFASIAQAQAVIDAWVHEYNTDRPHQSIGRCTPAERFATRATDPGPALDLTALADRRTGTDWITRRVASNGVVCVAWQQVSVGKHRYGELVDVHVTDRILEFWSGNDLLRTVVRESRGEIRKKRAAKPAST</sequence>
<dbReference type="EMBL" id="VIVK01000001">
    <property type="protein sequence ID" value="TWD81671.1"/>
    <property type="molecule type" value="Genomic_DNA"/>
</dbReference>
<proteinExistence type="predicted"/>
<dbReference type="SUPFAM" id="SSF53098">
    <property type="entry name" value="Ribonuclease H-like"/>
    <property type="match status" value="1"/>
</dbReference>
<evidence type="ECO:0000259" key="1">
    <source>
        <dbReference type="PROSITE" id="PS50994"/>
    </source>
</evidence>
<gene>
    <name evidence="2" type="ORF">FB561_2791</name>
    <name evidence="3" type="ORF">FB561_4198</name>
</gene>
<dbReference type="InterPro" id="IPR036388">
    <property type="entry name" value="WH-like_DNA-bd_sf"/>
</dbReference>
<dbReference type="Proteomes" id="UP000318380">
    <property type="component" value="Unassembled WGS sequence"/>
</dbReference>
<protein>
    <submittedName>
        <fullName evidence="2">Transposase</fullName>
    </submittedName>
</protein>
<comment type="caution">
    <text evidence="2">The sequence shown here is derived from an EMBL/GenBank/DDBJ whole genome shotgun (WGS) entry which is preliminary data.</text>
</comment>
<evidence type="ECO:0000313" key="3">
    <source>
        <dbReference type="EMBL" id="TWD83045.1"/>
    </source>
</evidence>
<dbReference type="InterPro" id="IPR009057">
    <property type="entry name" value="Homeodomain-like_sf"/>
</dbReference>
<dbReference type="InterPro" id="IPR001584">
    <property type="entry name" value="Integrase_cat-core"/>
</dbReference>
<dbReference type="InterPro" id="IPR036397">
    <property type="entry name" value="RNaseH_sf"/>
</dbReference>
<accession>A0A561BS15</accession>
<dbReference type="OrthoDB" id="52928at2"/>
<dbReference type="SUPFAM" id="SSF46689">
    <property type="entry name" value="Homeodomain-like"/>
    <property type="match status" value="1"/>
</dbReference>
<reference evidence="2 4" key="1">
    <citation type="submission" date="2019-06" db="EMBL/GenBank/DDBJ databases">
        <title>Sequencing the genomes of 1000 actinobacteria strains.</title>
        <authorList>
            <person name="Klenk H.-P."/>
        </authorList>
    </citation>
    <scope>NUCLEOTIDE SEQUENCE [LARGE SCALE GENOMIC DNA]</scope>
    <source>
        <strain evidence="2 4">DSM 24683</strain>
    </source>
</reference>
<dbReference type="NCBIfam" id="NF033577">
    <property type="entry name" value="transpos_IS481"/>
    <property type="match status" value="1"/>
</dbReference>
<dbReference type="Pfam" id="PF13565">
    <property type="entry name" value="HTH_32"/>
    <property type="match status" value="1"/>
</dbReference>
<evidence type="ECO:0000313" key="4">
    <source>
        <dbReference type="Proteomes" id="UP000318380"/>
    </source>
</evidence>
<organism evidence="2 4">
    <name type="scientific">Kribbella amoyensis</name>
    <dbReference type="NCBI Taxonomy" id="996641"/>
    <lineage>
        <taxon>Bacteria</taxon>
        <taxon>Bacillati</taxon>
        <taxon>Actinomycetota</taxon>
        <taxon>Actinomycetes</taxon>
        <taxon>Propionibacteriales</taxon>
        <taxon>Kribbellaceae</taxon>
        <taxon>Kribbella</taxon>
    </lineage>
</organism>
<dbReference type="GO" id="GO:0015074">
    <property type="term" value="P:DNA integration"/>
    <property type="evidence" value="ECO:0007669"/>
    <property type="project" value="InterPro"/>
</dbReference>
<evidence type="ECO:0000313" key="2">
    <source>
        <dbReference type="EMBL" id="TWD81671.1"/>
    </source>
</evidence>
<dbReference type="Gene3D" id="1.10.10.10">
    <property type="entry name" value="Winged helix-like DNA-binding domain superfamily/Winged helix DNA-binding domain"/>
    <property type="match status" value="1"/>
</dbReference>
<dbReference type="Gene3D" id="3.30.420.10">
    <property type="entry name" value="Ribonuclease H-like superfamily/Ribonuclease H"/>
    <property type="match status" value="1"/>
</dbReference>
<dbReference type="InterPro" id="IPR012337">
    <property type="entry name" value="RNaseH-like_sf"/>
</dbReference>
<name>A0A561BS15_9ACTN</name>
<dbReference type="PROSITE" id="PS50994">
    <property type="entry name" value="INTEGRASE"/>
    <property type="match status" value="1"/>
</dbReference>
<dbReference type="InterPro" id="IPR047656">
    <property type="entry name" value="IS481-like_transpos"/>
</dbReference>